<evidence type="ECO:0000259" key="6">
    <source>
        <dbReference type="Pfam" id="PF04542"/>
    </source>
</evidence>
<dbReference type="NCBIfam" id="TIGR02937">
    <property type="entry name" value="sigma70-ECF"/>
    <property type="match status" value="1"/>
</dbReference>
<dbReference type="Pfam" id="PF08281">
    <property type="entry name" value="Sigma70_r4_2"/>
    <property type="match status" value="1"/>
</dbReference>
<feature type="domain" description="RNA polymerase sigma factor 70 region 4 type 2" evidence="7">
    <location>
        <begin position="106"/>
        <end position="150"/>
    </location>
</feature>
<evidence type="ECO:0000256" key="3">
    <source>
        <dbReference type="ARBA" id="ARBA00023082"/>
    </source>
</evidence>
<sequence length="181" mass="19852">MRVSRWEPVLEELVRERYPRLLSRATLLTGSRHDAEDLVQEALVASFSGRARFASVAEAEAYVRRAIASRFVDRVRSTARERAARVRLAGLRAETVAEPPTGLSADLVRALGVLPPRVRACVALRYLDDLSIHETAVTLGLTDGAVKRYTTDGIAVLDAALGTTTPRDLEIVPVREVRHGA</sequence>
<comment type="similarity">
    <text evidence="1">Belongs to the sigma-70 factor family. ECF subfamily.</text>
</comment>
<dbReference type="InterPro" id="IPR013325">
    <property type="entry name" value="RNA_pol_sigma_r2"/>
</dbReference>
<keyword evidence="2" id="KW-0805">Transcription regulation</keyword>
<keyword evidence="4" id="KW-0238">DNA-binding</keyword>
<dbReference type="Gene3D" id="1.10.1740.10">
    <property type="match status" value="1"/>
</dbReference>
<dbReference type="InterPro" id="IPR036388">
    <property type="entry name" value="WH-like_DNA-bd_sf"/>
</dbReference>
<dbReference type="GO" id="GO:0006352">
    <property type="term" value="P:DNA-templated transcription initiation"/>
    <property type="evidence" value="ECO:0007669"/>
    <property type="project" value="InterPro"/>
</dbReference>
<evidence type="ECO:0000313" key="8">
    <source>
        <dbReference type="EMBL" id="GIG20989.1"/>
    </source>
</evidence>
<dbReference type="SUPFAM" id="SSF88946">
    <property type="entry name" value="Sigma2 domain of RNA polymerase sigma factors"/>
    <property type="match status" value="1"/>
</dbReference>
<evidence type="ECO:0000259" key="7">
    <source>
        <dbReference type="Pfam" id="PF08281"/>
    </source>
</evidence>
<dbReference type="SUPFAM" id="SSF88659">
    <property type="entry name" value="Sigma3 and sigma4 domains of RNA polymerase sigma factors"/>
    <property type="match status" value="1"/>
</dbReference>
<dbReference type="PANTHER" id="PTHR43133">
    <property type="entry name" value="RNA POLYMERASE ECF-TYPE SIGMA FACTO"/>
    <property type="match status" value="1"/>
</dbReference>
<evidence type="ECO:0000256" key="4">
    <source>
        <dbReference type="ARBA" id="ARBA00023125"/>
    </source>
</evidence>
<keyword evidence="9" id="KW-1185">Reference proteome</keyword>
<gene>
    <name evidence="8" type="primary">rpoE_9</name>
    <name evidence="8" type="ORF">Cch01nite_17130</name>
</gene>
<dbReference type="EMBL" id="BONK01000005">
    <property type="protein sequence ID" value="GIG20989.1"/>
    <property type="molecule type" value="Genomic_DNA"/>
</dbReference>
<dbReference type="InterPro" id="IPR014284">
    <property type="entry name" value="RNA_pol_sigma-70_dom"/>
</dbReference>
<dbReference type="InterPro" id="IPR013249">
    <property type="entry name" value="RNA_pol_sigma70_r4_t2"/>
</dbReference>
<dbReference type="Pfam" id="PF04542">
    <property type="entry name" value="Sigma70_r2"/>
    <property type="match status" value="1"/>
</dbReference>
<organism evidence="8 9">
    <name type="scientific">Cellulomonas chitinilytica</name>
    <dbReference type="NCBI Taxonomy" id="398759"/>
    <lineage>
        <taxon>Bacteria</taxon>
        <taxon>Bacillati</taxon>
        <taxon>Actinomycetota</taxon>
        <taxon>Actinomycetes</taxon>
        <taxon>Micrococcales</taxon>
        <taxon>Cellulomonadaceae</taxon>
        <taxon>Cellulomonas</taxon>
    </lineage>
</organism>
<dbReference type="InterPro" id="IPR039425">
    <property type="entry name" value="RNA_pol_sigma-70-like"/>
</dbReference>
<dbReference type="Proteomes" id="UP000632740">
    <property type="component" value="Unassembled WGS sequence"/>
</dbReference>
<dbReference type="InterPro" id="IPR013324">
    <property type="entry name" value="RNA_pol_sigma_r3/r4-like"/>
</dbReference>
<dbReference type="AlphaFoldDB" id="A0A919P404"/>
<dbReference type="InterPro" id="IPR007627">
    <property type="entry name" value="RNA_pol_sigma70_r2"/>
</dbReference>
<dbReference type="Gene3D" id="1.10.10.10">
    <property type="entry name" value="Winged helix-like DNA-binding domain superfamily/Winged helix DNA-binding domain"/>
    <property type="match status" value="1"/>
</dbReference>
<evidence type="ECO:0000256" key="1">
    <source>
        <dbReference type="ARBA" id="ARBA00010641"/>
    </source>
</evidence>
<feature type="domain" description="RNA polymerase sigma-70 region 2" evidence="6">
    <location>
        <begin position="13"/>
        <end position="80"/>
    </location>
</feature>
<name>A0A919P404_9CELL</name>
<accession>A0A919P404</accession>
<reference evidence="8" key="1">
    <citation type="submission" date="2021-01" db="EMBL/GenBank/DDBJ databases">
        <title>Whole genome shotgun sequence of Cellulomonas chitinilytica NBRC 110799.</title>
        <authorList>
            <person name="Komaki H."/>
            <person name="Tamura T."/>
        </authorList>
    </citation>
    <scope>NUCLEOTIDE SEQUENCE</scope>
    <source>
        <strain evidence="8">NBRC 110799</strain>
    </source>
</reference>
<evidence type="ECO:0000313" key="9">
    <source>
        <dbReference type="Proteomes" id="UP000632740"/>
    </source>
</evidence>
<dbReference type="GO" id="GO:0003677">
    <property type="term" value="F:DNA binding"/>
    <property type="evidence" value="ECO:0007669"/>
    <property type="project" value="UniProtKB-KW"/>
</dbReference>
<comment type="caution">
    <text evidence="8">The sequence shown here is derived from an EMBL/GenBank/DDBJ whole genome shotgun (WGS) entry which is preliminary data.</text>
</comment>
<evidence type="ECO:0000256" key="2">
    <source>
        <dbReference type="ARBA" id="ARBA00023015"/>
    </source>
</evidence>
<keyword evidence="3" id="KW-0731">Sigma factor</keyword>
<proteinExistence type="inferred from homology"/>
<dbReference type="PANTHER" id="PTHR43133:SF50">
    <property type="entry name" value="ECF RNA POLYMERASE SIGMA FACTOR SIGM"/>
    <property type="match status" value="1"/>
</dbReference>
<dbReference type="GO" id="GO:0016987">
    <property type="term" value="F:sigma factor activity"/>
    <property type="evidence" value="ECO:0007669"/>
    <property type="project" value="UniProtKB-KW"/>
</dbReference>
<evidence type="ECO:0000256" key="5">
    <source>
        <dbReference type="ARBA" id="ARBA00023163"/>
    </source>
</evidence>
<protein>
    <submittedName>
        <fullName evidence="8">RNA polymerase sigma factor SigE</fullName>
    </submittedName>
</protein>
<keyword evidence="5" id="KW-0804">Transcription</keyword>